<name>A0A7J7MEW7_9MAGN</name>
<dbReference type="EMBL" id="JACGCM010001561">
    <property type="protein sequence ID" value="KAF6153453.1"/>
    <property type="molecule type" value="Genomic_DNA"/>
</dbReference>
<evidence type="ECO:0000313" key="2">
    <source>
        <dbReference type="Proteomes" id="UP000541444"/>
    </source>
</evidence>
<protein>
    <submittedName>
        <fullName evidence="1">Uncharacterized protein</fullName>
    </submittedName>
</protein>
<gene>
    <name evidence="1" type="ORF">GIB67_042367</name>
</gene>
<sequence>MENVNIAENVESDSLNKVFGFGGGDGGGSSVASKPPSQVQVAWEEQVLALAIQVLGGNGCLEGQRRALQVVVELYNPCEVVWVAALKLFTFFGTLY</sequence>
<accession>A0A7J7MEW7</accession>
<organism evidence="1 2">
    <name type="scientific">Kingdonia uniflora</name>
    <dbReference type="NCBI Taxonomy" id="39325"/>
    <lineage>
        <taxon>Eukaryota</taxon>
        <taxon>Viridiplantae</taxon>
        <taxon>Streptophyta</taxon>
        <taxon>Embryophyta</taxon>
        <taxon>Tracheophyta</taxon>
        <taxon>Spermatophyta</taxon>
        <taxon>Magnoliopsida</taxon>
        <taxon>Ranunculales</taxon>
        <taxon>Circaeasteraceae</taxon>
        <taxon>Kingdonia</taxon>
    </lineage>
</organism>
<dbReference type="AlphaFoldDB" id="A0A7J7MEW7"/>
<comment type="caution">
    <text evidence="1">The sequence shown here is derived from an EMBL/GenBank/DDBJ whole genome shotgun (WGS) entry which is preliminary data.</text>
</comment>
<keyword evidence="2" id="KW-1185">Reference proteome</keyword>
<proteinExistence type="predicted"/>
<evidence type="ECO:0000313" key="1">
    <source>
        <dbReference type="EMBL" id="KAF6153453.1"/>
    </source>
</evidence>
<reference evidence="1 2" key="1">
    <citation type="journal article" date="2020" name="IScience">
        <title>Genome Sequencing of the Endangered Kingdonia uniflora (Circaeasteraceae, Ranunculales) Reveals Potential Mechanisms of Evolutionary Specialization.</title>
        <authorList>
            <person name="Sun Y."/>
            <person name="Deng T."/>
            <person name="Zhang A."/>
            <person name="Moore M.J."/>
            <person name="Landis J.B."/>
            <person name="Lin N."/>
            <person name="Zhang H."/>
            <person name="Zhang X."/>
            <person name="Huang J."/>
            <person name="Zhang X."/>
            <person name="Sun H."/>
            <person name="Wang H."/>
        </authorList>
    </citation>
    <scope>NUCLEOTIDE SEQUENCE [LARGE SCALE GENOMIC DNA]</scope>
    <source>
        <strain evidence="1">TB1705</strain>
        <tissue evidence="1">Leaf</tissue>
    </source>
</reference>
<dbReference type="Proteomes" id="UP000541444">
    <property type="component" value="Unassembled WGS sequence"/>
</dbReference>